<gene>
    <name evidence="1" type="ORF">OQ273_01540</name>
</gene>
<evidence type="ECO:0000313" key="1">
    <source>
        <dbReference type="EMBL" id="MDA5397241.1"/>
    </source>
</evidence>
<keyword evidence="2" id="KW-1185">Reference proteome</keyword>
<name>A0A9X3ZG49_9HYPH</name>
<proteinExistence type="predicted"/>
<dbReference type="Proteomes" id="UP001151234">
    <property type="component" value="Unassembled WGS sequence"/>
</dbReference>
<evidence type="ECO:0000313" key="2">
    <source>
        <dbReference type="Proteomes" id="UP001151234"/>
    </source>
</evidence>
<dbReference type="Pfam" id="PF11294">
    <property type="entry name" value="DUF3095"/>
    <property type="match status" value="1"/>
</dbReference>
<dbReference type="InterPro" id="IPR021445">
    <property type="entry name" value="DUF3095"/>
</dbReference>
<protein>
    <submittedName>
        <fullName evidence="1">DUF3095 domain-containing protein</fullName>
    </submittedName>
</protein>
<dbReference type="RefSeq" id="WP_267988707.1">
    <property type="nucleotide sequence ID" value="NZ_JAPJZI010000001.1"/>
</dbReference>
<dbReference type="EMBL" id="JAPJZI010000001">
    <property type="protein sequence ID" value="MDA5397241.1"/>
    <property type="molecule type" value="Genomic_DNA"/>
</dbReference>
<organism evidence="1 2">
    <name type="scientific">Hoeflea prorocentri</name>
    <dbReference type="NCBI Taxonomy" id="1922333"/>
    <lineage>
        <taxon>Bacteria</taxon>
        <taxon>Pseudomonadati</taxon>
        <taxon>Pseudomonadota</taxon>
        <taxon>Alphaproteobacteria</taxon>
        <taxon>Hyphomicrobiales</taxon>
        <taxon>Rhizobiaceae</taxon>
        <taxon>Hoeflea</taxon>
    </lineage>
</organism>
<comment type="caution">
    <text evidence="1">The sequence shown here is derived from an EMBL/GenBank/DDBJ whole genome shotgun (WGS) entry which is preliminary data.</text>
</comment>
<accession>A0A9X3ZG49</accession>
<sequence length="380" mass="40516">MSQHGVPDLPVLTRFEQVADGSLYARLPDDWQIGIADVVDSTGAIANGHYKSVNFAGAATISAVSNSSGGRLPLFAFGGDGAQFVVRPEQAQAASSALAQVSHWVKGQLELDLRVGMTSIAAIRAAGFDVRAAYWRASDHVQYSLFTGGGLEWAEKQLKGGHFAIRPTGDEGDPDLSGLSCQWGPVMSTRGKIISLIVKPASGSKPAAFEKATRKIIKALGKAKAVNPVPDAGPDVRWPGASIDLQSKTITGSGFDALKKAWTIVRTLFYWSLFKAAAPLRGLAPTRYRADISANSDFRKFNDGLMMTVDCSPGSIDGLKTILERAERDGVIRFGLHVQDEALITCVVPSVFERNHMHFIDGSGGGYASAAKQLRANGRS</sequence>
<dbReference type="AlphaFoldDB" id="A0A9X3ZG49"/>
<reference evidence="1" key="1">
    <citation type="submission" date="2022-11" db="EMBL/GenBank/DDBJ databases">
        <title>Draft genome sequence of Hoeflea poritis E7-10 and Hoeflea prorocentri PM5-8, separated from scleractinian coral Porites lutea and marine dinoflagellate.</title>
        <authorList>
            <person name="Zhang G."/>
            <person name="Wei Q."/>
            <person name="Cai L."/>
        </authorList>
    </citation>
    <scope>NUCLEOTIDE SEQUENCE</scope>
    <source>
        <strain evidence="1">PM5-8</strain>
    </source>
</reference>